<dbReference type="Proteomes" id="UP001341840">
    <property type="component" value="Unassembled WGS sequence"/>
</dbReference>
<feature type="domain" description="Aminotransferase-like plant mobile" evidence="1">
    <location>
        <begin position="96"/>
        <end position="128"/>
    </location>
</feature>
<evidence type="ECO:0000259" key="1">
    <source>
        <dbReference type="Pfam" id="PF10536"/>
    </source>
</evidence>
<name>A0ABU6X6S3_9FABA</name>
<dbReference type="PANTHER" id="PTHR46033:SF8">
    <property type="entry name" value="PROTEIN MAINTENANCE OF MERISTEMS-LIKE"/>
    <property type="match status" value="1"/>
</dbReference>
<sequence length="128" mass="15114">MDEEALTEALMEEERRTMSTRMFHPVSLNDHNGLPERSIEDVAADDRRDMYRLDKISHVAHNVDTEIAMDLHPRIVPYVQRVGLLPFARLTDYCWFKVDEPLISTFIEKWRPETHSFHMLWGECTVTL</sequence>
<dbReference type="PANTHER" id="PTHR46033">
    <property type="entry name" value="PROTEIN MAIN-LIKE 2"/>
    <property type="match status" value="1"/>
</dbReference>
<gene>
    <name evidence="2" type="ORF">PIB30_017195</name>
</gene>
<proteinExistence type="predicted"/>
<organism evidence="2 3">
    <name type="scientific">Stylosanthes scabra</name>
    <dbReference type="NCBI Taxonomy" id="79078"/>
    <lineage>
        <taxon>Eukaryota</taxon>
        <taxon>Viridiplantae</taxon>
        <taxon>Streptophyta</taxon>
        <taxon>Embryophyta</taxon>
        <taxon>Tracheophyta</taxon>
        <taxon>Spermatophyta</taxon>
        <taxon>Magnoliopsida</taxon>
        <taxon>eudicotyledons</taxon>
        <taxon>Gunneridae</taxon>
        <taxon>Pentapetalae</taxon>
        <taxon>rosids</taxon>
        <taxon>fabids</taxon>
        <taxon>Fabales</taxon>
        <taxon>Fabaceae</taxon>
        <taxon>Papilionoideae</taxon>
        <taxon>50 kb inversion clade</taxon>
        <taxon>dalbergioids sensu lato</taxon>
        <taxon>Dalbergieae</taxon>
        <taxon>Pterocarpus clade</taxon>
        <taxon>Stylosanthes</taxon>
    </lineage>
</organism>
<dbReference type="InterPro" id="IPR019557">
    <property type="entry name" value="AminoTfrase-like_pln_mobile"/>
</dbReference>
<dbReference type="Pfam" id="PF10536">
    <property type="entry name" value="PMD"/>
    <property type="match status" value="1"/>
</dbReference>
<reference evidence="2 3" key="1">
    <citation type="journal article" date="2023" name="Plants (Basel)">
        <title>Bridging the Gap: Combining Genomics and Transcriptomics Approaches to Understand Stylosanthes scabra, an Orphan Legume from the Brazilian Caatinga.</title>
        <authorList>
            <person name="Ferreira-Neto J.R.C."/>
            <person name="da Silva M.D."/>
            <person name="Binneck E."/>
            <person name="de Melo N.F."/>
            <person name="da Silva R.H."/>
            <person name="de Melo A.L.T.M."/>
            <person name="Pandolfi V."/>
            <person name="Bustamante F.O."/>
            <person name="Brasileiro-Vidal A.C."/>
            <person name="Benko-Iseppon A.M."/>
        </authorList>
    </citation>
    <scope>NUCLEOTIDE SEQUENCE [LARGE SCALE GENOMIC DNA]</scope>
    <source>
        <tissue evidence="2">Leaves</tissue>
    </source>
</reference>
<protein>
    <recommendedName>
        <fullName evidence="1">Aminotransferase-like plant mobile domain-containing protein</fullName>
    </recommendedName>
</protein>
<evidence type="ECO:0000313" key="3">
    <source>
        <dbReference type="Proteomes" id="UP001341840"/>
    </source>
</evidence>
<keyword evidence="3" id="KW-1185">Reference proteome</keyword>
<dbReference type="InterPro" id="IPR044824">
    <property type="entry name" value="MAIN-like"/>
</dbReference>
<dbReference type="EMBL" id="JASCZI010211498">
    <property type="protein sequence ID" value="MED6193229.1"/>
    <property type="molecule type" value="Genomic_DNA"/>
</dbReference>
<comment type="caution">
    <text evidence="2">The sequence shown here is derived from an EMBL/GenBank/DDBJ whole genome shotgun (WGS) entry which is preliminary data.</text>
</comment>
<accession>A0ABU6X6S3</accession>
<evidence type="ECO:0000313" key="2">
    <source>
        <dbReference type="EMBL" id="MED6193229.1"/>
    </source>
</evidence>